<gene>
    <name evidence="1" type="ORF">A6A05_17575</name>
</gene>
<protein>
    <recommendedName>
        <fullName evidence="3">Tetratricopeptide repeat protein</fullName>
    </recommendedName>
</protein>
<dbReference type="EMBL" id="LWQU01000198">
    <property type="protein sequence ID" value="OAN44353.1"/>
    <property type="molecule type" value="Genomic_DNA"/>
</dbReference>
<evidence type="ECO:0008006" key="3">
    <source>
        <dbReference type="Google" id="ProtNLM"/>
    </source>
</evidence>
<dbReference type="STRING" id="1437059.A6A05_17575"/>
<comment type="caution">
    <text evidence="1">The sequence shown here is derived from an EMBL/GenBank/DDBJ whole genome shotgun (WGS) entry which is preliminary data.</text>
</comment>
<dbReference type="SUPFAM" id="SSF48452">
    <property type="entry name" value="TPR-like"/>
    <property type="match status" value="2"/>
</dbReference>
<organism evidence="1 2">
    <name type="scientific">Magnetospirillum moscoviense</name>
    <dbReference type="NCBI Taxonomy" id="1437059"/>
    <lineage>
        <taxon>Bacteria</taxon>
        <taxon>Pseudomonadati</taxon>
        <taxon>Pseudomonadota</taxon>
        <taxon>Alphaproteobacteria</taxon>
        <taxon>Rhodospirillales</taxon>
        <taxon>Rhodospirillaceae</taxon>
        <taxon>Magnetospirillum</taxon>
    </lineage>
</organism>
<dbReference type="OrthoDB" id="7337989at2"/>
<name>A0A178M735_9PROT</name>
<evidence type="ECO:0000313" key="1">
    <source>
        <dbReference type="EMBL" id="OAN44353.1"/>
    </source>
</evidence>
<dbReference type="Pfam" id="PF13374">
    <property type="entry name" value="TPR_10"/>
    <property type="match status" value="1"/>
</dbReference>
<dbReference type="Proteomes" id="UP000078543">
    <property type="component" value="Unassembled WGS sequence"/>
</dbReference>
<evidence type="ECO:0000313" key="2">
    <source>
        <dbReference type="Proteomes" id="UP000078543"/>
    </source>
</evidence>
<sequence length="347" mass="36953">MSDQELAALDATIAEHRAKRAADPDALFPELADALMGRAAHLADHGDHEGALEAAMEGVAHFRLLHQVDPGVFAIHLASALNNLSNRLSDLGRDDEARAAGDEAIRLARGEVDSQPDQARFVMISALLNQSGRAWRAGQALQALGEMKDAVEVFQEGGEAMSPFMGVMVDALHRNGLALAEAGRWEEAIMVRRMVADLFPKGEVPLPVHHLLGLTLQQAAFAKSRAGQPGEALPLVEEAAELARGLVDAVPDQYRLYLAQSLGNLASRQHEAGANAEALESAIAAVNSFQEAAQSQPGEALAPLVTTLDTFIAVLMALGHADQAESIIAQRDHLKEVLAEIRGGDHD</sequence>
<keyword evidence="2" id="KW-1185">Reference proteome</keyword>
<reference evidence="1 2" key="1">
    <citation type="submission" date="2016-04" db="EMBL/GenBank/DDBJ databases">
        <title>Draft genome sequence of freshwater magnetotactic bacteria Magnetospirillum marisnigri SP-1 and Magnetospirillum moscoviense BB-1.</title>
        <authorList>
            <person name="Koziaeva V."/>
            <person name="Dziuba M.V."/>
            <person name="Ivanov T.M."/>
            <person name="Kuznetsov B."/>
            <person name="Grouzdev D.S."/>
        </authorList>
    </citation>
    <scope>NUCLEOTIDE SEQUENCE [LARGE SCALE GENOMIC DNA]</scope>
    <source>
        <strain evidence="1 2">BB-1</strain>
    </source>
</reference>
<proteinExistence type="predicted"/>
<dbReference type="Gene3D" id="1.25.40.10">
    <property type="entry name" value="Tetratricopeptide repeat domain"/>
    <property type="match status" value="2"/>
</dbReference>
<dbReference type="RefSeq" id="WP_068504623.1">
    <property type="nucleotide sequence ID" value="NZ_LWQU01000198.1"/>
</dbReference>
<dbReference type="AlphaFoldDB" id="A0A178M735"/>
<accession>A0A178M735</accession>
<dbReference type="InterPro" id="IPR011990">
    <property type="entry name" value="TPR-like_helical_dom_sf"/>
</dbReference>